<gene>
    <name evidence="2" type="ORF">GCM10007049_28890</name>
</gene>
<evidence type="ECO:0008006" key="4">
    <source>
        <dbReference type="Google" id="ProtNLM"/>
    </source>
</evidence>
<organism evidence="2 3">
    <name type="scientific">Echinicola pacifica</name>
    <dbReference type="NCBI Taxonomy" id="346377"/>
    <lineage>
        <taxon>Bacteria</taxon>
        <taxon>Pseudomonadati</taxon>
        <taxon>Bacteroidota</taxon>
        <taxon>Cytophagia</taxon>
        <taxon>Cytophagales</taxon>
        <taxon>Cyclobacteriaceae</taxon>
        <taxon>Echinicola</taxon>
    </lineage>
</organism>
<dbReference type="Proteomes" id="UP000619457">
    <property type="component" value="Unassembled WGS sequence"/>
</dbReference>
<feature type="signal peptide" evidence="1">
    <location>
        <begin position="1"/>
        <end position="19"/>
    </location>
</feature>
<evidence type="ECO:0000313" key="3">
    <source>
        <dbReference type="Proteomes" id="UP000619457"/>
    </source>
</evidence>
<evidence type="ECO:0000256" key="1">
    <source>
        <dbReference type="SAM" id="SignalP"/>
    </source>
</evidence>
<sequence>MKKVIFTMTAALMISSVQAKEGFEYNSATIEYRQEATVKSVVDKYIKAAGGLERVSAIKNMQMTMETEIQGMKLIVKSVTDQENNRLLNVTEMNGDQVAKTIIKDGKGKIISMGQEQALTEDQLKTMKSQTYVFPELYYEDLGYTVTYAGLEEEEGVKSHKLLIEDGNGTETYEYYSEETGLKIKTVSELAGTIEYLNYEEREGLMIPTKMVISNSMMPMPMEAFIQTVKFNQELTDEMFE</sequence>
<keyword evidence="1" id="KW-0732">Signal</keyword>
<name>A0A918Q7U0_9BACT</name>
<protein>
    <recommendedName>
        <fullName evidence="4">DUF4412 domain-containing protein</fullName>
    </recommendedName>
</protein>
<reference evidence="2" key="1">
    <citation type="journal article" date="2014" name="Int. J. Syst. Evol. Microbiol.">
        <title>Complete genome sequence of Corynebacterium casei LMG S-19264T (=DSM 44701T), isolated from a smear-ripened cheese.</title>
        <authorList>
            <consortium name="US DOE Joint Genome Institute (JGI-PGF)"/>
            <person name="Walter F."/>
            <person name="Albersmeier A."/>
            <person name="Kalinowski J."/>
            <person name="Ruckert C."/>
        </authorList>
    </citation>
    <scope>NUCLEOTIDE SEQUENCE</scope>
    <source>
        <strain evidence="2">KCTC 12368</strain>
    </source>
</reference>
<accession>A0A918Q7U0</accession>
<feature type="chain" id="PRO_5037678742" description="DUF4412 domain-containing protein" evidence="1">
    <location>
        <begin position="20"/>
        <end position="241"/>
    </location>
</feature>
<reference evidence="2" key="2">
    <citation type="submission" date="2020-09" db="EMBL/GenBank/DDBJ databases">
        <authorList>
            <person name="Sun Q."/>
            <person name="Kim S."/>
        </authorList>
    </citation>
    <scope>NUCLEOTIDE SEQUENCE</scope>
    <source>
        <strain evidence="2">KCTC 12368</strain>
    </source>
</reference>
<comment type="caution">
    <text evidence="2">The sequence shown here is derived from an EMBL/GenBank/DDBJ whole genome shotgun (WGS) entry which is preliminary data.</text>
</comment>
<proteinExistence type="predicted"/>
<keyword evidence="3" id="KW-1185">Reference proteome</keyword>
<dbReference type="RefSeq" id="WP_157492883.1">
    <property type="nucleotide sequence ID" value="NZ_BMWX01000005.1"/>
</dbReference>
<dbReference type="EMBL" id="BMWX01000005">
    <property type="protein sequence ID" value="GGZ33802.1"/>
    <property type="molecule type" value="Genomic_DNA"/>
</dbReference>
<evidence type="ECO:0000313" key="2">
    <source>
        <dbReference type="EMBL" id="GGZ33802.1"/>
    </source>
</evidence>
<dbReference type="AlphaFoldDB" id="A0A918Q7U0"/>